<feature type="region of interest" description="Disordered" evidence="1">
    <location>
        <begin position="1"/>
        <end position="65"/>
    </location>
</feature>
<name>A0A6J4L6Y5_9BACT</name>
<accession>A0A6J4L6Y5</accession>
<feature type="compositionally biased region" description="Basic residues" evidence="1">
    <location>
        <begin position="44"/>
        <end position="62"/>
    </location>
</feature>
<feature type="compositionally biased region" description="Basic residues" evidence="1">
    <location>
        <begin position="14"/>
        <end position="25"/>
    </location>
</feature>
<proteinExistence type="predicted"/>
<reference evidence="2" key="1">
    <citation type="submission" date="2020-02" db="EMBL/GenBank/DDBJ databases">
        <authorList>
            <person name="Meier V. D."/>
        </authorList>
    </citation>
    <scope>NUCLEOTIDE SEQUENCE</scope>
    <source>
        <strain evidence="2">AVDCRST_MAG11</strain>
    </source>
</reference>
<evidence type="ECO:0000313" key="2">
    <source>
        <dbReference type="EMBL" id="CAA9323899.1"/>
    </source>
</evidence>
<feature type="non-terminal residue" evidence="2">
    <location>
        <position position="225"/>
    </location>
</feature>
<dbReference type="EMBL" id="CADCTU010000502">
    <property type="protein sequence ID" value="CAA9323899.1"/>
    <property type="molecule type" value="Genomic_DNA"/>
</dbReference>
<organism evidence="2">
    <name type="scientific">uncultured Gemmatimonadaceae bacterium</name>
    <dbReference type="NCBI Taxonomy" id="246130"/>
    <lineage>
        <taxon>Bacteria</taxon>
        <taxon>Pseudomonadati</taxon>
        <taxon>Gemmatimonadota</taxon>
        <taxon>Gemmatimonadia</taxon>
        <taxon>Gemmatimonadales</taxon>
        <taxon>Gemmatimonadaceae</taxon>
        <taxon>environmental samples</taxon>
    </lineage>
</organism>
<protein>
    <submittedName>
        <fullName evidence="2">Uncharacterized protein</fullName>
    </submittedName>
</protein>
<dbReference type="AlphaFoldDB" id="A0A6J4L6Y5"/>
<feature type="compositionally biased region" description="Basic and acidic residues" evidence="1">
    <location>
        <begin position="189"/>
        <end position="203"/>
    </location>
</feature>
<evidence type="ECO:0000256" key="1">
    <source>
        <dbReference type="SAM" id="MobiDB-lite"/>
    </source>
</evidence>
<sequence>RLRDDPAAEEGGRRAHARLRRARRLPVRDVRRDRDAGARDRGARRGHRRVVLRRHAGRRRRGRADELGARLRVPGRARGAGALHQLDERHRRAPGQRPGAPAAARLVLPLRVLGEVRPRGLDARAGPPLGDRRLLRGDDELQQGAAEARGDGVSFGGRRAVGEVHPRRLRQGVVDVPRGPRSRGRAARHREPAHRPRAARELARLPPDPQQRAVPGREEEAAEDL</sequence>
<feature type="compositionally biased region" description="Basic and acidic residues" evidence="1">
    <location>
        <begin position="26"/>
        <end position="43"/>
    </location>
</feature>
<feature type="region of interest" description="Disordered" evidence="1">
    <location>
        <begin position="145"/>
        <end position="225"/>
    </location>
</feature>
<feature type="compositionally biased region" description="Basic and acidic residues" evidence="1">
    <location>
        <begin position="1"/>
        <end position="13"/>
    </location>
</feature>
<gene>
    <name evidence="2" type="ORF">AVDCRST_MAG11-2132</name>
</gene>
<feature type="non-terminal residue" evidence="2">
    <location>
        <position position="1"/>
    </location>
</feature>